<protein>
    <recommendedName>
        <fullName evidence="3">Thioredoxin domain-containing protein</fullName>
    </recommendedName>
</protein>
<evidence type="ECO:0000313" key="4">
    <source>
        <dbReference type="EMBL" id="KAA0151564.1"/>
    </source>
</evidence>
<sequence>MVDRKAARVRGQASNCRSPRRNDHPQRESKVAMAAASGPADVGAILGERLLTTLEAAEDRVDEEIHHLESMEEDELEKLRRERMEQMRRIAKQKAEWHAAGHGEYAELTDEKDFFKLMKKSKRAVIHFYRPSTWRCDVVDKHLGKLAPKHMETRFLKVNAEKSPFLVERLRVMMLPTMVLIKDGRTDHAIIGFDEMGGTDDFPTEALEAVLLRHGMVFESACG</sequence>
<feature type="compositionally biased region" description="Basic and acidic residues" evidence="2">
    <location>
        <begin position="20"/>
        <end position="29"/>
    </location>
</feature>
<proteinExistence type="predicted"/>
<evidence type="ECO:0000256" key="2">
    <source>
        <dbReference type="SAM" id="MobiDB-lite"/>
    </source>
</evidence>
<dbReference type="EMBL" id="VLTN01000026">
    <property type="protein sequence ID" value="KAA0151564.1"/>
    <property type="molecule type" value="Genomic_DNA"/>
</dbReference>
<keyword evidence="1" id="KW-0175">Coiled coil</keyword>
<dbReference type="InterPro" id="IPR036249">
    <property type="entry name" value="Thioredoxin-like_sf"/>
</dbReference>
<accession>A0A5A8CG75</accession>
<gene>
    <name evidence="4" type="ORF">FNF29_04488</name>
</gene>
<dbReference type="Proteomes" id="UP000323011">
    <property type="component" value="Unassembled WGS sequence"/>
</dbReference>
<name>A0A5A8CG75_CAFRO</name>
<feature type="domain" description="Thioredoxin" evidence="3">
    <location>
        <begin position="110"/>
        <end position="192"/>
    </location>
</feature>
<dbReference type="SUPFAM" id="SSF52833">
    <property type="entry name" value="Thioredoxin-like"/>
    <property type="match status" value="1"/>
</dbReference>
<dbReference type="InterPro" id="IPR013766">
    <property type="entry name" value="Thioredoxin_domain"/>
</dbReference>
<organism evidence="4 5">
    <name type="scientific">Cafeteria roenbergensis</name>
    <name type="common">Marine flagellate</name>
    <dbReference type="NCBI Taxonomy" id="33653"/>
    <lineage>
        <taxon>Eukaryota</taxon>
        <taxon>Sar</taxon>
        <taxon>Stramenopiles</taxon>
        <taxon>Bigyra</taxon>
        <taxon>Opalozoa</taxon>
        <taxon>Bicosoecida</taxon>
        <taxon>Cafeteriaceae</taxon>
        <taxon>Cafeteria</taxon>
    </lineage>
</organism>
<dbReference type="Gene3D" id="3.40.30.10">
    <property type="entry name" value="Glutaredoxin"/>
    <property type="match status" value="1"/>
</dbReference>
<feature type="coiled-coil region" evidence="1">
    <location>
        <begin position="54"/>
        <end position="96"/>
    </location>
</feature>
<reference evidence="4 5" key="1">
    <citation type="submission" date="2019-07" db="EMBL/GenBank/DDBJ databases">
        <title>Genomes of Cafeteria roenbergensis.</title>
        <authorList>
            <person name="Fischer M.G."/>
            <person name="Hackl T."/>
            <person name="Roman M."/>
        </authorList>
    </citation>
    <scope>NUCLEOTIDE SEQUENCE [LARGE SCALE GENOMIC DNA]</scope>
    <source>
        <strain evidence="4 5">BVI</strain>
    </source>
</reference>
<keyword evidence="5" id="KW-1185">Reference proteome</keyword>
<dbReference type="CDD" id="cd02989">
    <property type="entry name" value="Phd_like_TxnDC9"/>
    <property type="match status" value="1"/>
</dbReference>
<dbReference type="AlphaFoldDB" id="A0A5A8CG75"/>
<evidence type="ECO:0000256" key="1">
    <source>
        <dbReference type="SAM" id="Coils"/>
    </source>
</evidence>
<evidence type="ECO:0000259" key="3">
    <source>
        <dbReference type="Pfam" id="PF00085"/>
    </source>
</evidence>
<comment type="caution">
    <text evidence="4">The sequence shown here is derived from an EMBL/GenBank/DDBJ whole genome shotgun (WGS) entry which is preliminary data.</text>
</comment>
<dbReference type="PANTHER" id="PTHR21148">
    <property type="entry name" value="THIOREDOXIN DOMAIN-CONTAINING PROTEIN 9"/>
    <property type="match status" value="1"/>
</dbReference>
<evidence type="ECO:0000313" key="5">
    <source>
        <dbReference type="Proteomes" id="UP000323011"/>
    </source>
</evidence>
<feature type="region of interest" description="Disordered" evidence="2">
    <location>
        <begin position="1"/>
        <end position="29"/>
    </location>
</feature>
<dbReference type="OMA" id="CVIAFID"/>
<dbReference type="Pfam" id="PF00085">
    <property type="entry name" value="Thioredoxin"/>
    <property type="match status" value="1"/>
</dbReference>